<name>A0ACB6Z5K0_THEGA</name>
<sequence length="392" mass="45054">MSDPHLPPEVCDYIVDLLRDKPDTLGRCCLASRSWVPRTRKHLFADIKFPYSDDLERWKRAFPNPSRSLAHYTHTLTIGCPEVVTAADAQEGGWIRAFSNVTRLEVLSGLRDLDDSHISLVPFHNLSPALKSLHVASTIFPCTRILNLVCSFRFPEDLDLAQRRVGVGTIDWDEATFQPSTSPVLTGTLRVYLPGRMGCVTRRLLDLPGGLHFRKFELSCYLGDNLRWIVTLVAGCSDTLECVDIECWVSLPFEQVDLRTASIDLSKATKLKEAVFRSKTLHVVWLVLALQNITSKHTYLHQISIYVPEIPDLAIYREVVNEVIHRQWMDLDRVLVQLWESCGIRPKVMYSVAEEKKETQRERIEGLLPKIMERGIIELENFVEFCWYRQIY</sequence>
<keyword evidence="2" id="KW-1185">Reference proteome</keyword>
<gene>
    <name evidence="1" type="ORF">BDM02DRAFT_842033</name>
</gene>
<accession>A0ACB6Z5K0</accession>
<protein>
    <submittedName>
        <fullName evidence="1">Uncharacterized protein</fullName>
    </submittedName>
</protein>
<reference evidence="1" key="2">
    <citation type="journal article" date="2020" name="Nat. Commun.">
        <title>Large-scale genome sequencing of mycorrhizal fungi provides insights into the early evolution of symbiotic traits.</title>
        <authorList>
            <person name="Miyauchi S."/>
            <person name="Kiss E."/>
            <person name="Kuo A."/>
            <person name="Drula E."/>
            <person name="Kohler A."/>
            <person name="Sanchez-Garcia M."/>
            <person name="Morin E."/>
            <person name="Andreopoulos B."/>
            <person name="Barry K.W."/>
            <person name="Bonito G."/>
            <person name="Buee M."/>
            <person name="Carver A."/>
            <person name="Chen C."/>
            <person name="Cichocki N."/>
            <person name="Clum A."/>
            <person name="Culley D."/>
            <person name="Crous P.W."/>
            <person name="Fauchery L."/>
            <person name="Girlanda M."/>
            <person name="Hayes R.D."/>
            <person name="Keri Z."/>
            <person name="LaButti K."/>
            <person name="Lipzen A."/>
            <person name="Lombard V."/>
            <person name="Magnuson J."/>
            <person name="Maillard F."/>
            <person name="Murat C."/>
            <person name="Nolan M."/>
            <person name="Ohm R.A."/>
            <person name="Pangilinan J."/>
            <person name="Pereira M.F."/>
            <person name="Perotto S."/>
            <person name="Peter M."/>
            <person name="Pfister S."/>
            <person name="Riley R."/>
            <person name="Sitrit Y."/>
            <person name="Stielow J.B."/>
            <person name="Szollosi G."/>
            <person name="Zifcakova L."/>
            <person name="Stursova M."/>
            <person name="Spatafora J.W."/>
            <person name="Tedersoo L."/>
            <person name="Vaario L.M."/>
            <person name="Yamada A."/>
            <person name="Yan M."/>
            <person name="Wang P."/>
            <person name="Xu J."/>
            <person name="Bruns T."/>
            <person name="Baldrian P."/>
            <person name="Vilgalys R."/>
            <person name="Dunand C."/>
            <person name="Henrissat B."/>
            <person name="Grigoriev I.V."/>
            <person name="Hibbett D."/>
            <person name="Nagy L.G."/>
            <person name="Martin F.M."/>
        </authorList>
    </citation>
    <scope>NUCLEOTIDE SEQUENCE</scope>
    <source>
        <strain evidence="1">P2</strain>
    </source>
</reference>
<comment type="caution">
    <text evidence="1">The sequence shown here is derived from an EMBL/GenBank/DDBJ whole genome shotgun (WGS) entry which is preliminary data.</text>
</comment>
<reference evidence="1" key="1">
    <citation type="submission" date="2019-10" db="EMBL/GenBank/DDBJ databases">
        <authorList>
            <consortium name="DOE Joint Genome Institute"/>
            <person name="Kuo A."/>
            <person name="Miyauchi S."/>
            <person name="Kiss E."/>
            <person name="Drula E."/>
            <person name="Kohler A."/>
            <person name="Sanchez-Garcia M."/>
            <person name="Andreopoulos B."/>
            <person name="Barry K.W."/>
            <person name="Bonito G."/>
            <person name="Buee M."/>
            <person name="Carver A."/>
            <person name="Chen C."/>
            <person name="Cichocki N."/>
            <person name="Clum A."/>
            <person name="Culley D."/>
            <person name="Crous P.W."/>
            <person name="Fauchery L."/>
            <person name="Girlanda M."/>
            <person name="Hayes R."/>
            <person name="Keri Z."/>
            <person name="Labutti K."/>
            <person name="Lipzen A."/>
            <person name="Lombard V."/>
            <person name="Magnuson J."/>
            <person name="Maillard F."/>
            <person name="Morin E."/>
            <person name="Murat C."/>
            <person name="Nolan M."/>
            <person name="Ohm R."/>
            <person name="Pangilinan J."/>
            <person name="Pereira M."/>
            <person name="Perotto S."/>
            <person name="Peter M."/>
            <person name="Riley R."/>
            <person name="Sitrit Y."/>
            <person name="Stielow B."/>
            <person name="Szollosi G."/>
            <person name="Zifcakova L."/>
            <person name="Stursova M."/>
            <person name="Spatafora J.W."/>
            <person name="Tedersoo L."/>
            <person name="Vaario L.-M."/>
            <person name="Yamada A."/>
            <person name="Yan M."/>
            <person name="Wang P."/>
            <person name="Xu J."/>
            <person name="Bruns T."/>
            <person name="Baldrian P."/>
            <person name="Vilgalys R."/>
            <person name="Henrissat B."/>
            <person name="Grigoriev I.V."/>
            <person name="Hibbett D."/>
            <person name="Nagy L.G."/>
            <person name="Martin F.M."/>
        </authorList>
    </citation>
    <scope>NUCLEOTIDE SEQUENCE</scope>
    <source>
        <strain evidence="1">P2</strain>
    </source>
</reference>
<evidence type="ECO:0000313" key="2">
    <source>
        <dbReference type="Proteomes" id="UP000886501"/>
    </source>
</evidence>
<dbReference type="EMBL" id="MU118118">
    <property type="protein sequence ID" value="KAF9644804.1"/>
    <property type="molecule type" value="Genomic_DNA"/>
</dbReference>
<evidence type="ECO:0000313" key="1">
    <source>
        <dbReference type="EMBL" id="KAF9644804.1"/>
    </source>
</evidence>
<proteinExistence type="predicted"/>
<organism evidence="1 2">
    <name type="scientific">Thelephora ganbajun</name>
    <name type="common">Ganba fungus</name>
    <dbReference type="NCBI Taxonomy" id="370292"/>
    <lineage>
        <taxon>Eukaryota</taxon>
        <taxon>Fungi</taxon>
        <taxon>Dikarya</taxon>
        <taxon>Basidiomycota</taxon>
        <taxon>Agaricomycotina</taxon>
        <taxon>Agaricomycetes</taxon>
        <taxon>Thelephorales</taxon>
        <taxon>Thelephoraceae</taxon>
        <taxon>Thelephora</taxon>
    </lineage>
</organism>
<dbReference type="Proteomes" id="UP000886501">
    <property type="component" value="Unassembled WGS sequence"/>
</dbReference>